<evidence type="ECO:0000313" key="6">
    <source>
        <dbReference type="EMBL" id="KIW24880.1"/>
    </source>
</evidence>
<evidence type="ECO:0000259" key="5">
    <source>
        <dbReference type="PROSITE" id="PS51767"/>
    </source>
</evidence>
<feature type="signal peptide" evidence="4">
    <location>
        <begin position="1"/>
        <end position="21"/>
    </location>
</feature>
<dbReference type="RefSeq" id="XP_016245096.1">
    <property type="nucleotide sequence ID" value="XM_016397905.1"/>
</dbReference>
<dbReference type="AlphaFoldDB" id="A0A0D2C329"/>
<feature type="region of interest" description="Disordered" evidence="2">
    <location>
        <begin position="365"/>
        <end position="390"/>
    </location>
</feature>
<dbReference type="PROSITE" id="PS51767">
    <property type="entry name" value="PEPTIDASE_A1"/>
    <property type="match status" value="1"/>
</dbReference>
<dbReference type="PANTHER" id="PTHR47966:SF51">
    <property type="entry name" value="BETA-SITE APP-CLEAVING ENZYME, ISOFORM A-RELATED"/>
    <property type="match status" value="1"/>
</dbReference>
<dbReference type="STRING" id="569365.A0A0D2C329"/>
<keyword evidence="3" id="KW-0812">Transmembrane</keyword>
<dbReference type="GO" id="GO:0004190">
    <property type="term" value="F:aspartic-type endopeptidase activity"/>
    <property type="evidence" value="ECO:0007669"/>
    <property type="project" value="InterPro"/>
</dbReference>
<dbReference type="InterPro" id="IPR001461">
    <property type="entry name" value="Aspartic_peptidase_A1"/>
</dbReference>
<dbReference type="Proteomes" id="UP000054466">
    <property type="component" value="Unassembled WGS sequence"/>
</dbReference>
<dbReference type="VEuPathDB" id="FungiDB:PV07_10567"/>
<dbReference type="OrthoDB" id="15189at2759"/>
<dbReference type="GeneID" id="27349761"/>
<feature type="domain" description="Peptidase A1" evidence="5">
    <location>
        <begin position="49"/>
        <end position="362"/>
    </location>
</feature>
<evidence type="ECO:0000256" key="1">
    <source>
        <dbReference type="ARBA" id="ARBA00007447"/>
    </source>
</evidence>
<gene>
    <name evidence="6" type="ORF">PV07_10567</name>
</gene>
<organism evidence="6 7">
    <name type="scientific">Cladophialophora immunda</name>
    <dbReference type="NCBI Taxonomy" id="569365"/>
    <lineage>
        <taxon>Eukaryota</taxon>
        <taxon>Fungi</taxon>
        <taxon>Dikarya</taxon>
        <taxon>Ascomycota</taxon>
        <taxon>Pezizomycotina</taxon>
        <taxon>Eurotiomycetes</taxon>
        <taxon>Chaetothyriomycetidae</taxon>
        <taxon>Chaetothyriales</taxon>
        <taxon>Herpotrichiellaceae</taxon>
        <taxon>Cladophialophora</taxon>
    </lineage>
</organism>
<evidence type="ECO:0000256" key="3">
    <source>
        <dbReference type="SAM" id="Phobius"/>
    </source>
</evidence>
<comment type="similarity">
    <text evidence="1">Belongs to the peptidase A1 family.</text>
</comment>
<dbReference type="EMBL" id="KN847045">
    <property type="protein sequence ID" value="KIW24880.1"/>
    <property type="molecule type" value="Genomic_DNA"/>
</dbReference>
<proteinExistence type="inferred from homology"/>
<dbReference type="InterPro" id="IPR021109">
    <property type="entry name" value="Peptidase_aspartic_dom_sf"/>
</dbReference>
<dbReference type="InterPro" id="IPR033121">
    <property type="entry name" value="PEPTIDASE_A1"/>
</dbReference>
<evidence type="ECO:0000256" key="2">
    <source>
        <dbReference type="SAM" id="MobiDB-lite"/>
    </source>
</evidence>
<evidence type="ECO:0000256" key="4">
    <source>
        <dbReference type="SAM" id="SignalP"/>
    </source>
</evidence>
<keyword evidence="3" id="KW-0472">Membrane</keyword>
<protein>
    <recommendedName>
        <fullName evidence="5">Peptidase A1 domain-containing protein</fullName>
    </recommendedName>
</protein>
<dbReference type="Gene3D" id="2.40.70.10">
    <property type="entry name" value="Acid Proteases"/>
    <property type="match status" value="2"/>
</dbReference>
<accession>A0A0D2C329</accession>
<dbReference type="CDD" id="cd05471">
    <property type="entry name" value="pepsin_like"/>
    <property type="match status" value="1"/>
</dbReference>
<dbReference type="InterPro" id="IPR034164">
    <property type="entry name" value="Pepsin-like_dom"/>
</dbReference>
<dbReference type="HOGENOM" id="CLU_037868_0_0_1"/>
<dbReference type="SUPFAM" id="SSF50630">
    <property type="entry name" value="Acid proteases"/>
    <property type="match status" value="1"/>
</dbReference>
<keyword evidence="7" id="KW-1185">Reference proteome</keyword>
<dbReference type="Pfam" id="PF00026">
    <property type="entry name" value="Asp"/>
    <property type="match status" value="1"/>
</dbReference>
<dbReference type="PANTHER" id="PTHR47966">
    <property type="entry name" value="BETA-SITE APP-CLEAVING ENZYME, ISOFORM A-RELATED"/>
    <property type="match status" value="1"/>
</dbReference>
<name>A0A0D2C329_9EURO</name>
<feature type="chain" id="PRO_5002250348" description="Peptidase A1 domain-containing protein" evidence="4">
    <location>
        <begin position="22"/>
        <end position="538"/>
    </location>
</feature>
<keyword evidence="3" id="KW-1133">Transmembrane helix</keyword>
<reference evidence="6 7" key="1">
    <citation type="submission" date="2015-01" db="EMBL/GenBank/DDBJ databases">
        <title>The Genome Sequence of Cladophialophora immunda CBS83496.</title>
        <authorList>
            <consortium name="The Broad Institute Genomics Platform"/>
            <person name="Cuomo C."/>
            <person name="de Hoog S."/>
            <person name="Gorbushina A."/>
            <person name="Stielow B."/>
            <person name="Teixiera M."/>
            <person name="Abouelleil A."/>
            <person name="Chapman S.B."/>
            <person name="Priest M."/>
            <person name="Young S.K."/>
            <person name="Wortman J."/>
            <person name="Nusbaum C."/>
            <person name="Birren B."/>
        </authorList>
    </citation>
    <scope>NUCLEOTIDE SEQUENCE [LARGE SCALE GENOMIC DNA]</scope>
    <source>
        <strain evidence="6 7">CBS 83496</strain>
    </source>
</reference>
<feature type="compositionally biased region" description="Low complexity" evidence="2">
    <location>
        <begin position="366"/>
        <end position="379"/>
    </location>
</feature>
<sequence length="538" mass="56371">MSRRGLMPAFLFSILTIPSCASENNALNNFSKRDPKKATQSLSFDGGFWFADVKAGDGSGMNLLVDTGSTNVVLNAGRYKPSKHSVNTNEPFAVAYGTAEGNGTGSAFINGTLYQDTVTLSGLAVENQTLGVANASDSSTTYPHDGIIGFGAQRFAADNATSWFHNLCENDLVDECRFGLALSDAASGSLVVGTLGSGLFDGNLTTTPIAEEWFTYGDIVVGGQTLEKDAIVEFDSGSAAVVGPTDAVTELFTSLGAVVSTASTPDGLLLTAQVSCSINATVGFRFPSSNVTATDQSVTAQTFDVAIASLLVPSTNASDPNCTVALIGQDFADLPGLWVLGQSFFQGKYIDHNLDDGTIGLANLKASPSNSTSGPSGSNSGSGSGGSSSTNSAASLRGPVYLVCGLLIAYFGFGWPKTIQDAPCVQKPFLSPLNLQPPGGAKMVNNSVVVPVAVLAALSVAMFLFICWWFPRRYKKGVEQEMNIMDSERAERDGIHVDMGQAQLGEDGAPRKKTLEEHIAIAREQIRRGGHNPSTTPY</sequence>
<dbReference type="GO" id="GO:0006508">
    <property type="term" value="P:proteolysis"/>
    <property type="evidence" value="ECO:0007669"/>
    <property type="project" value="InterPro"/>
</dbReference>
<keyword evidence="4" id="KW-0732">Signal</keyword>
<evidence type="ECO:0000313" key="7">
    <source>
        <dbReference type="Proteomes" id="UP000054466"/>
    </source>
</evidence>
<feature type="transmembrane region" description="Helical" evidence="3">
    <location>
        <begin position="448"/>
        <end position="470"/>
    </location>
</feature>